<protein>
    <recommendedName>
        <fullName evidence="4">DUF4175 domain-containing protein</fullName>
    </recommendedName>
</protein>
<evidence type="ECO:0000313" key="2">
    <source>
        <dbReference type="EMBL" id="MFB9232769.1"/>
    </source>
</evidence>
<keyword evidence="1" id="KW-0812">Transmembrane</keyword>
<sequence length="121" mass="13184">MIVKKFGLPAVLTSAYLFGMQFLNVPVVLGAHPLWAMKVVLIGLILGLSVSVVFHLIRTRRLKRYLLLCAALIAAFSLAHYGKTQFAASYAEDVIAGKFWFFGWIASVAALAALISTALSR</sequence>
<evidence type="ECO:0008006" key="4">
    <source>
        <dbReference type="Google" id="ProtNLM"/>
    </source>
</evidence>
<feature type="transmembrane region" description="Helical" evidence="1">
    <location>
        <begin position="101"/>
        <end position="119"/>
    </location>
</feature>
<reference evidence="2 3" key="1">
    <citation type="submission" date="2024-09" db="EMBL/GenBank/DDBJ databases">
        <authorList>
            <person name="Sun Q."/>
            <person name="Mori K."/>
        </authorList>
    </citation>
    <scope>NUCLEOTIDE SEQUENCE [LARGE SCALE GENOMIC DNA]</scope>
    <source>
        <strain evidence="2 3">CECT 8726</strain>
    </source>
</reference>
<dbReference type="Proteomes" id="UP001589683">
    <property type="component" value="Unassembled WGS sequence"/>
</dbReference>
<accession>A0ABV5JH23</accession>
<keyword evidence="1" id="KW-0472">Membrane</keyword>
<keyword evidence="3" id="KW-1185">Reference proteome</keyword>
<feature type="transmembrane region" description="Helical" evidence="1">
    <location>
        <begin position="40"/>
        <end position="57"/>
    </location>
</feature>
<keyword evidence="1" id="KW-1133">Transmembrane helix</keyword>
<evidence type="ECO:0000313" key="3">
    <source>
        <dbReference type="Proteomes" id="UP001589683"/>
    </source>
</evidence>
<dbReference type="RefSeq" id="WP_213890665.1">
    <property type="nucleotide sequence ID" value="NZ_JAGFNU010000013.1"/>
</dbReference>
<gene>
    <name evidence="2" type="ORF">ACFFUT_13335</name>
</gene>
<proteinExistence type="predicted"/>
<evidence type="ECO:0000256" key="1">
    <source>
        <dbReference type="SAM" id="Phobius"/>
    </source>
</evidence>
<comment type="caution">
    <text evidence="2">The sequence shown here is derived from an EMBL/GenBank/DDBJ whole genome shotgun (WGS) entry which is preliminary data.</text>
</comment>
<name>A0ABV5JH23_9RHOB</name>
<organism evidence="2 3">
    <name type="scientific">Pseudohalocynthiibacter aestuariivivens</name>
    <dbReference type="NCBI Taxonomy" id="1591409"/>
    <lineage>
        <taxon>Bacteria</taxon>
        <taxon>Pseudomonadati</taxon>
        <taxon>Pseudomonadota</taxon>
        <taxon>Alphaproteobacteria</taxon>
        <taxon>Rhodobacterales</taxon>
        <taxon>Paracoccaceae</taxon>
        <taxon>Pseudohalocynthiibacter</taxon>
    </lineage>
</organism>
<feature type="transmembrane region" description="Helical" evidence="1">
    <location>
        <begin position="64"/>
        <end position="81"/>
    </location>
</feature>
<dbReference type="EMBL" id="JBHMEA010000043">
    <property type="protein sequence ID" value="MFB9232769.1"/>
    <property type="molecule type" value="Genomic_DNA"/>
</dbReference>